<protein>
    <submittedName>
        <fullName evidence="2">Uncharacterized protein</fullName>
    </submittedName>
</protein>
<dbReference type="Proteomes" id="UP001166304">
    <property type="component" value="Unassembled WGS sequence"/>
</dbReference>
<accession>A0AA41KJ11</accession>
<dbReference type="Gene3D" id="2.60.40.10">
    <property type="entry name" value="Immunoglobulins"/>
    <property type="match status" value="1"/>
</dbReference>
<proteinExistence type="predicted"/>
<dbReference type="RefSeq" id="WP_162414118.1">
    <property type="nucleotide sequence ID" value="NZ_JAHQXE010000005.1"/>
</dbReference>
<evidence type="ECO:0000256" key="1">
    <source>
        <dbReference type="SAM" id="MobiDB-lite"/>
    </source>
</evidence>
<dbReference type="Pfam" id="PF17957">
    <property type="entry name" value="Big_7"/>
    <property type="match status" value="1"/>
</dbReference>
<name>A0AA41KJ11_9EURY</name>
<dbReference type="PROSITE" id="PS51318">
    <property type="entry name" value="TAT"/>
    <property type="match status" value="1"/>
</dbReference>
<dbReference type="InterPro" id="IPR013783">
    <property type="entry name" value="Ig-like_fold"/>
</dbReference>
<dbReference type="EMBL" id="JAHQXE010000005">
    <property type="protein sequence ID" value="MBV0903386.1"/>
    <property type="molecule type" value="Genomic_DNA"/>
</dbReference>
<feature type="region of interest" description="Disordered" evidence="1">
    <location>
        <begin position="225"/>
        <end position="244"/>
    </location>
</feature>
<keyword evidence="3" id="KW-1185">Reference proteome</keyword>
<feature type="compositionally biased region" description="Polar residues" evidence="1">
    <location>
        <begin position="227"/>
        <end position="236"/>
    </location>
</feature>
<dbReference type="AlphaFoldDB" id="A0AA41KJ11"/>
<evidence type="ECO:0000313" key="2">
    <source>
        <dbReference type="EMBL" id="MBV0903386.1"/>
    </source>
</evidence>
<evidence type="ECO:0000313" key="3">
    <source>
        <dbReference type="Proteomes" id="UP001166304"/>
    </source>
</evidence>
<gene>
    <name evidence="2" type="ORF">KTS37_16490</name>
</gene>
<dbReference type="InterPro" id="IPR006311">
    <property type="entry name" value="TAT_signal"/>
</dbReference>
<comment type="caution">
    <text evidence="2">The sequence shown here is derived from an EMBL/GenBank/DDBJ whole genome shotgun (WGS) entry which is preliminary data.</text>
</comment>
<reference evidence="2" key="1">
    <citation type="submission" date="2021-06" db="EMBL/GenBank/DDBJ databases">
        <title>New haloarchaea isolates fom saline soil.</title>
        <authorList>
            <person name="Duran-Viseras A."/>
            <person name="Sanchez-Porro C.S."/>
            <person name="Ventosa A."/>
        </authorList>
    </citation>
    <scope>NUCLEOTIDE SEQUENCE</scope>
    <source>
        <strain evidence="2">JCM 18369</strain>
    </source>
</reference>
<sequence length="640" mass="66638">MTRSTPRTRIQALALSLMVVAAVFAATVTISASAAAAVNSSTFEVTDDPVTPDGTITVEGNLDSAGDVTFLVQDPDDDDIATVTKNVQNTDFSVTIDLSSMSFGDGLDDGEARLSADYDSGFKSAEAQDTFVVDNEYPTVDIDSPDDGANLTGAPTISGTASDDAGLDTVEVSIQRSDGKYYTGSGWQSSETWLSTSGTTDWSYDTSGNGISSDDAFTVSVRATDEAGQTRSYSSGPPTPDANTLRADYTVDTTKPSISGVTVTEKDGDDTVEVGDTVTVSATVTDATAGVDTVTTDASALGGPDSLTLSHTSGDTYFDSFTVSDPSASDGSVTLTVTASDYFGSTRTDTDSVTLETAIESVDSLRVHSEFVGVVEDTNTSIRVTADGVRDAQGNLVASGGAATETATVEIAGTSYTVDVDDGAVEARIDPTEITDDVSTGSTTVEIAEADAQSDTDAVRLVHEANGLDEGYQVEGTPMDTSDVVFQNVSDVTTYDPTATNTKWVSPNENQAGEGYYVYGTDSSARIGYTYEETGQLHSRYLHEGYNLVAATPDLNSGSSVTVDSDLGEGVTVSDSDVTVYVRDESEDLTDPSGDADVSAFTTASGSETLSDYEGYFVYLDSGEEIRTVDGEGYDPSEGS</sequence>
<organism evidence="2 3">
    <name type="scientific">Haloarcula salina</name>
    <dbReference type="NCBI Taxonomy" id="1429914"/>
    <lineage>
        <taxon>Archaea</taxon>
        <taxon>Methanobacteriati</taxon>
        <taxon>Methanobacteriota</taxon>
        <taxon>Stenosarchaea group</taxon>
        <taxon>Halobacteria</taxon>
        <taxon>Halobacteriales</taxon>
        <taxon>Haloarculaceae</taxon>
        <taxon>Haloarcula</taxon>
    </lineage>
</organism>